<dbReference type="OrthoDB" id="9914151at2"/>
<keyword evidence="2" id="KW-1185">Reference proteome</keyword>
<accession>A0A1T2KXZ9</accession>
<dbReference type="Proteomes" id="UP000190896">
    <property type="component" value="Unassembled WGS sequence"/>
</dbReference>
<comment type="caution">
    <text evidence="1">The sequence shown here is derived from an EMBL/GenBank/DDBJ whole genome shotgun (WGS) entry which is preliminary data.</text>
</comment>
<protein>
    <submittedName>
        <fullName evidence="1">Uncharacterized protein</fullName>
    </submittedName>
</protein>
<organism evidence="1 2">
    <name type="scientific">Solemya velesiana gill symbiont</name>
    <dbReference type="NCBI Taxonomy" id="1918948"/>
    <lineage>
        <taxon>Bacteria</taxon>
        <taxon>Pseudomonadati</taxon>
        <taxon>Pseudomonadota</taxon>
        <taxon>Gammaproteobacteria</taxon>
        <taxon>sulfur-oxidizing symbionts</taxon>
    </lineage>
</organism>
<proteinExistence type="predicted"/>
<evidence type="ECO:0000313" key="2">
    <source>
        <dbReference type="Proteomes" id="UP000190896"/>
    </source>
</evidence>
<gene>
    <name evidence="1" type="ORF">BOW51_01260</name>
</gene>
<dbReference type="AlphaFoldDB" id="A0A1T2KXZ9"/>
<dbReference type="RefSeq" id="WP_078485714.1">
    <property type="nucleotide sequence ID" value="NZ_MPRJ01000005.1"/>
</dbReference>
<reference evidence="1 2" key="1">
    <citation type="submission" date="2016-11" db="EMBL/GenBank/DDBJ databases">
        <title>Mixed transmission modes and dynamic genome evolution in an obligate animal-bacterial symbiosis.</title>
        <authorList>
            <person name="Russell S.L."/>
            <person name="Corbett-Detig R.B."/>
            <person name="Cavanaugh C.M."/>
        </authorList>
    </citation>
    <scope>NUCLEOTIDE SEQUENCE [LARGE SCALE GENOMIC DNA]</scope>
    <source>
        <strain evidence="1">Se-Cadez</strain>
    </source>
</reference>
<sequence>MSAISTEHPRWIIGEDPYADDDETGYLVHNQQPRFVACWTFGRPTEPENISIAFIDDDEEDATHIFNISWLDTEPAEPDFERLMYEAVGALDAWLERNSEPLEDHRH</sequence>
<name>A0A1T2KXZ9_9GAMM</name>
<evidence type="ECO:0000313" key="1">
    <source>
        <dbReference type="EMBL" id="OOZ37640.1"/>
    </source>
</evidence>
<dbReference type="EMBL" id="MPRJ01000005">
    <property type="protein sequence ID" value="OOZ37640.1"/>
    <property type="molecule type" value="Genomic_DNA"/>
</dbReference>